<evidence type="ECO:0000313" key="1">
    <source>
        <dbReference type="EMBL" id="VVA92837.1"/>
    </source>
</evidence>
<accession>A0A565ATZ6</accession>
<dbReference type="Proteomes" id="UP000489600">
    <property type="component" value="Unassembled WGS sequence"/>
</dbReference>
<dbReference type="EMBL" id="CABITT030000001">
    <property type="protein sequence ID" value="VVA92837.1"/>
    <property type="molecule type" value="Genomic_DNA"/>
</dbReference>
<name>A0A565ATZ6_9BRAS</name>
<organism evidence="1 2">
    <name type="scientific">Arabis nemorensis</name>
    <dbReference type="NCBI Taxonomy" id="586526"/>
    <lineage>
        <taxon>Eukaryota</taxon>
        <taxon>Viridiplantae</taxon>
        <taxon>Streptophyta</taxon>
        <taxon>Embryophyta</taxon>
        <taxon>Tracheophyta</taxon>
        <taxon>Spermatophyta</taxon>
        <taxon>Magnoliopsida</taxon>
        <taxon>eudicotyledons</taxon>
        <taxon>Gunneridae</taxon>
        <taxon>Pentapetalae</taxon>
        <taxon>rosids</taxon>
        <taxon>malvids</taxon>
        <taxon>Brassicales</taxon>
        <taxon>Brassicaceae</taxon>
        <taxon>Arabideae</taxon>
        <taxon>Arabis</taxon>
    </lineage>
</organism>
<protein>
    <submittedName>
        <fullName evidence="1">Uncharacterized protein</fullName>
    </submittedName>
</protein>
<reference evidence="1" key="1">
    <citation type="submission" date="2019-07" db="EMBL/GenBank/DDBJ databases">
        <authorList>
            <person name="Dittberner H."/>
        </authorList>
    </citation>
    <scope>NUCLEOTIDE SEQUENCE [LARGE SCALE GENOMIC DNA]</scope>
</reference>
<gene>
    <name evidence="1" type="ORF">ANE_LOCUS3282</name>
</gene>
<keyword evidence="2" id="KW-1185">Reference proteome</keyword>
<proteinExistence type="predicted"/>
<comment type="caution">
    <text evidence="1">The sequence shown here is derived from an EMBL/GenBank/DDBJ whole genome shotgun (WGS) entry which is preliminary data.</text>
</comment>
<dbReference type="AlphaFoldDB" id="A0A565ATZ6"/>
<evidence type="ECO:0000313" key="2">
    <source>
        <dbReference type="Proteomes" id="UP000489600"/>
    </source>
</evidence>
<sequence>MHLTTIPIPSALLLEDCVSWHVDGVDCKGYPTSKTWEVMRPRQDFQAWIDMVWYKVCIPYVGDESRSATYQTTASFLGRDQ</sequence>